<evidence type="ECO:0000256" key="2">
    <source>
        <dbReference type="SAM" id="Phobius"/>
    </source>
</evidence>
<keyword evidence="4" id="KW-1185">Reference proteome</keyword>
<evidence type="ECO:0000313" key="3">
    <source>
        <dbReference type="EMBL" id="MDS0294243.1"/>
    </source>
</evidence>
<reference evidence="3 4" key="1">
    <citation type="submission" date="2022-06" db="EMBL/GenBank/DDBJ databases">
        <title>Halogeometricum sp. a new haloarchaeum isolate from saline soil.</title>
        <authorList>
            <person name="Strakova D."/>
            <person name="Galisteo C."/>
            <person name="Sanchez-Porro C."/>
            <person name="Ventosa A."/>
        </authorList>
    </citation>
    <scope>NUCLEOTIDE SEQUENCE [LARGE SCALE GENOMIC DNA]</scope>
    <source>
        <strain evidence="4">S3BR25-2</strain>
    </source>
</reference>
<evidence type="ECO:0000256" key="1">
    <source>
        <dbReference type="SAM" id="MobiDB-lite"/>
    </source>
</evidence>
<gene>
    <name evidence="3" type="ORF">NDI79_08670</name>
</gene>
<feature type="transmembrane region" description="Helical" evidence="2">
    <location>
        <begin position="27"/>
        <end position="49"/>
    </location>
</feature>
<dbReference type="EMBL" id="JAMQOQ010000002">
    <property type="protein sequence ID" value="MDS0294243.1"/>
    <property type="molecule type" value="Genomic_DNA"/>
</dbReference>
<dbReference type="Proteomes" id="UP001254813">
    <property type="component" value="Unassembled WGS sequence"/>
</dbReference>
<comment type="caution">
    <text evidence="3">The sequence shown here is derived from an EMBL/GenBank/DDBJ whole genome shotgun (WGS) entry which is preliminary data.</text>
</comment>
<organism evidence="3 4">
    <name type="scientific">Halogeometricum luteum</name>
    <dbReference type="NCBI Taxonomy" id="2950537"/>
    <lineage>
        <taxon>Archaea</taxon>
        <taxon>Methanobacteriati</taxon>
        <taxon>Methanobacteriota</taxon>
        <taxon>Stenosarchaea group</taxon>
        <taxon>Halobacteria</taxon>
        <taxon>Halobacteriales</taxon>
        <taxon>Haloferacaceae</taxon>
        <taxon>Halogeometricum</taxon>
    </lineage>
</organism>
<feature type="transmembrane region" description="Helical" evidence="2">
    <location>
        <begin position="61"/>
        <end position="83"/>
    </location>
</feature>
<keyword evidence="2" id="KW-0812">Transmembrane</keyword>
<accession>A0ABU2G0B8</accession>
<keyword evidence="2" id="KW-1133">Transmembrane helix</keyword>
<name>A0ABU2G0B8_9EURY</name>
<proteinExistence type="predicted"/>
<evidence type="ECO:0000313" key="4">
    <source>
        <dbReference type="Proteomes" id="UP001254813"/>
    </source>
</evidence>
<feature type="region of interest" description="Disordered" evidence="1">
    <location>
        <begin position="1"/>
        <end position="24"/>
    </location>
</feature>
<sequence>MTRRLPPAGRTARSPPSSPSVPDASPLAVVASTLSTLAAFTAFVLLAGALEPLLSPSATLLGFWLVGLPAAFAAPVVGVRLAARARRRLRRFACARWRVGCEPLDGAGRAA</sequence>
<protein>
    <submittedName>
        <fullName evidence="3">Uncharacterized protein</fullName>
    </submittedName>
</protein>
<keyword evidence="2" id="KW-0472">Membrane</keyword>
<dbReference type="RefSeq" id="WP_310928086.1">
    <property type="nucleotide sequence ID" value="NZ_JAMQOQ010000002.1"/>
</dbReference>